<accession>A0A1I1T6R8</accession>
<keyword evidence="2" id="KW-1185">Reference proteome</keyword>
<dbReference type="Proteomes" id="UP000198855">
    <property type="component" value="Unassembled WGS sequence"/>
</dbReference>
<protein>
    <recommendedName>
        <fullName evidence="3">NIPSNAP protein</fullName>
    </recommendedName>
</protein>
<name>A0A1I1T6R8_9BACL</name>
<evidence type="ECO:0000313" key="2">
    <source>
        <dbReference type="Proteomes" id="UP000198855"/>
    </source>
</evidence>
<reference evidence="2" key="1">
    <citation type="submission" date="2016-10" db="EMBL/GenBank/DDBJ databases">
        <authorList>
            <person name="Varghese N."/>
            <person name="Submissions S."/>
        </authorList>
    </citation>
    <scope>NUCLEOTIDE SEQUENCE [LARGE SCALE GENOMIC DNA]</scope>
    <source>
        <strain evidence="2">CGMCC 1.10784</strain>
    </source>
</reference>
<evidence type="ECO:0008006" key="3">
    <source>
        <dbReference type="Google" id="ProtNLM"/>
    </source>
</evidence>
<sequence length="214" mass="25211">MQRYHYLAQCRKGLAPEVYFRDDRFMSGLKAQMKEAGAQNLSLFYWDSLLFLYYESPAKGIDPHSLFQRCEAGLETWPGADIPRNWVPMMDIFHYQQPVSEEPWRRDNHTAKPFARIARLKPEQVASYIFYHYQYQEERPGDGDKYGIIALHENLIFFYSEHPATMESPSYKGKLSTAHTPADWMAAMNPHFIMWDEETDNSLIWLEIPLLFQA</sequence>
<organism evidence="1 2">
    <name type="scientific">Paenibacillus catalpae</name>
    <dbReference type="NCBI Taxonomy" id="1045775"/>
    <lineage>
        <taxon>Bacteria</taxon>
        <taxon>Bacillati</taxon>
        <taxon>Bacillota</taxon>
        <taxon>Bacilli</taxon>
        <taxon>Bacillales</taxon>
        <taxon>Paenibacillaceae</taxon>
        <taxon>Paenibacillus</taxon>
    </lineage>
</organism>
<dbReference type="STRING" id="1045775.SAMN05216378_0327"/>
<evidence type="ECO:0000313" key="1">
    <source>
        <dbReference type="EMBL" id="SFD52818.1"/>
    </source>
</evidence>
<dbReference type="AlphaFoldDB" id="A0A1I1T6R8"/>
<dbReference type="RefSeq" id="WP_091180248.1">
    <property type="nucleotide sequence ID" value="NZ_FOMT01000001.1"/>
</dbReference>
<dbReference type="EMBL" id="FOMT01000001">
    <property type="protein sequence ID" value="SFD52818.1"/>
    <property type="molecule type" value="Genomic_DNA"/>
</dbReference>
<gene>
    <name evidence="1" type="ORF">SAMN05216378_0327</name>
</gene>
<dbReference type="OrthoDB" id="3229063at2"/>
<proteinExistence type="predicted"/>